<dbReference type="AlphaFoldDB" id="A0A6N9V1N7"/>
<dbReference type="Pfam" id="PF02737">
    <property type="entry name" value="3HCDH_N"/>
    <property type="match status" value="1"/>
</dbReference>
<evidence type="ECO:0000313" key="3">
    <source>
        <dbReference type="Proteomes" id="UP000471648"/>
    </source>
</evidence>
<accession>A0A6N9V1N7</accession>
<gene>
    <name evidence="2" type="ORF">G3I39_04895</name>
</gene>
<dbReference type="EMBL" id="JAAGME010000229">
    <property type="protein sequence ID" value="NEB66397.1"/>
    <property type="molecule type" value="Genomic_DNA"/>
</dbReference>
<evidence type="ECO:0000259" key="1">
    <source>
        <dbReference type="Pfam" id="PF02737"/>
    </source>
</evidence>
<dbReference type="Gene3D" id="3.40.50.720">
    <property type="entry name" value="NAD(P)-binding Rossmann-like Domain"/>
    <property type="match status" value="1"/>
</dbReference>
<protein>
    <submittedName>
        <fullName evidence="2">3-hydroxyacyl-CoA dehydrogenase</fullName>
    </submittedName>
</protein>
<dbReference type="InterPro" id="IPR036291">
    <property type="entry name" value="NAD(P)-bd_dom_sf"/>
</dbReference>
<dbReference type="SUPFAM" id="SSF51735">
    <property type="entry name" value="NAD(P)-binding Rossmann-fold domains"/>
    <property type="match status" value="1"/>
</dbReference>
<organism evidence="2 3">
    <name type="scientific">Streptomyces microflavus</name>
    <name type="common">Streptomyces lipmanii</name>
    <dbReference type="NCBI Taxonomy" id="1919"/>
    <lineage>
        <taxon>Bacteria</taxon>
        <taxon>Bacillati</taxon>
        <taxon>Actinomycetota</taxon>
        <taxon>Actinomycetes</taxon>
        <taxon>Kitasatosporales</taxon>
        <taxon>Streptomycetaceae</taxon>
        <taxon>Streptomyces</taxon>
    </lineage>
</organism>
<feature type="non-terminal residue" evidence="2">
    <location>
        <position position="1"/>
    </location>
</feature>
<evidence type="ECO:0000313" key="2">
    <source>
        <dbReference type="EMBL" id="NEB66397.1"/>
    </source>
</evidence>
<proteinExistence type="predicted"/>
<sequence>IAQWAVTAGHTVELGDTRRESVEEAVGFVRGMLDRAAEKGRLGRAEADGAAARLVPLDAPDVPGEEVELVIEAVLEDLAV</sequence>
<dbReference type="GO" id="GO:0006631">
    <property type="term" value="P:fatty acid metabolic process"/>
    <property type="evidence" value="ECO:0007669"/>
    <property type="project" value="InterPro"/>
</dbReference>
<dbReference type="Proteomes" id="UP000471648">
    <property type="component" value="Unassembled WGS sequence"/>
</dbReference>
<name>A0A6N9V1N7_STRMI</name>
<feature type="domain" description="3-hydroxyacyl-CoA dehydrogenase NAD binding" evidence="1">
    <location>
        <begin position="1"/>
        <end position="80"/>
    </location>
</feature>
<comment type="caution">
    <text evidence="2">The sequence shown here is derived from an EMBL/GenBank/DDBJ whole genome shotgun (WGS) entry which is preliminary data.</text>
</comment>
<feature type="non-terminal residue" evidence="2">
    <location>
        <position position="80"/>
    </location>
</feature>
<dbReference type="GO" id="GO:0070403">
    <property type="term" value="F:NAD+ binding"/>
    <property type="evidence" value="ECO:0007669"/>
    <property type="project" value="InterPro"/>
</dbReference>
<dbReference type="InterPro" id="IPR006176">
    <property type="entry name" value="3-OHacyl-CoA_DH_NAD-bd"/>
</dbReference>
<reference evidence="2 3" key="1">
    <citation type="submission" date="2020-01" db="EMBL/GenBank/DDBJ databases">
        <title>Insect and environment-associated Actinomycetes.</title>
        <authorList>
            <person name="Currrie C."/>
            <person name="Chevrette M."/>
            <person name="Carlson C."/>
            <person name="Stubbendieck R."/>
            <person name="Wendt-Pienkowski E."/>
        </authorList>
    </citation>
    <scope>NUCLEOTIDE SEQUENCE [LARGE SCALE GENOMIC DNA]</scope>
    <source>
        <strain evidence="2 3">SID14438</strain>
    </source>
</reference>